<keyword evidence="3" id="KW-1185">Reference proteome</keyword>
<dbReference type="AlphaFoldDB" id="A0AAV4F7H6"/>
<name>A0AAV4F7H6_9GAST</name>
<feature type="region of interest" description="Disordered" evidence="1">
    <location>
        <begin position="70"/>
        <end position="96"/>
    </location>
</feature>
<proteinExistence type="predicted"/>
<dbReference type="Proteomes" id="UP000762676">
    <property type="component" value="Unassembled WGS sequence"/>
</dbReference>
<dbReference type="EMBL" id="BMAT01011254">
    <property type="protein sequence ID" value="GFR68986.1"/>
    <property type="molecule type" value="Genomic_DNA"/>
</dbReference>
<evidence type="ECO:0000313" key="3">
    <source>
        <dbReference type="Proteomes" id="UP000762676"/>
    </source>
</evidence>
<sequence>VSTPQVFVDIKDEHTDPDVREAACLEKPGETDANSSPVSHSCNVAITNGAGSFSTAKRLNSRLLTRKKLHTQHKKNNRKFPISIARSEMRNSPTLKVKKKLRMVRNKTTKKATGTES</sequence>
<comment type="caution">
    <text evidence="2">The sequence shown here is derived from an EMBL/GenBank/DDBJ whole genome shotgun (WGS) entry which is preliminary data.</text>
</comment>
<protein>
    <submittedName>
        <fullName evidence="2">Uncharacterized protein</fullName>
    </submittedName>
</protein>
<feature type="non-terminal residue" evidence="2">
    <location>
        <position position="1"/>
    </location>
</feature>
<accession>A0AAV4F7H6</accession>
<reference evidence="2 3" key="1">
    <citation type="journal article" date="2021" name="Elife">
        <title>Chloroplast acquisition without the gene transfer in kleptoplastic sea slugs, Plakobranchus ocellatus.</title>
        <authorList>
            <person name="Maeda T."/>
            <person name="Takahashi S."/>
            <person name="Yoshida T."/>
            <person name="Shimamura S."/>
            <person name="Takaki Y."/>
            <person name="Nagai Y."/>
            <person name="Toyoda A."/>
            <person name="Suzuki Y."/>
            <person name="Arimoto A."/>
            <person name="Ishii H."/>
            <person name="Satoh N."/>
            <person name="Nishiyama T."/>
            <person name="Hasebe M."/>
            <person name="Maruyama T."/>
            <person name="Minagawa J."/>
            <person name="Obokata J."/>
            <person name="Shigenobu S."/>
        </authorList>
    </citation>
    <scope>NUCLEOTIDE SEQUENCE [LARGE SCALE GENOMIC DNA]</scope>
</reference>
<evidence type="ECO:0000256" key="1">
    <source>
        <dbReference type="SAM" id="MobiDB-lite"/>
    </source>
</evidence>
<evidence type="ECO:0000313" key="2">
    <source>
        <dbReference type="EMBL" id="GFR68986.1"/>
    </source>
</evidence>
<organism evidence="2 3">
    <name type="scientific">Elysia marginata</name>
    <dbReference type="NCBI Taxonomy" id="1093978"/>
    <lineage>
        <taxon>Eukaryota</taxon>
        <taxon>Metazoa</taxon>
        <taxon>Spiralia</taxon>
        <taxon>Lophotrochozoa</taxon>
        <taxon>Mollusca</taxon>
        <taxon>Gastropoda</taxon>
        <taxon>Heterobranchia</taxon>
        <taxon>Euthyneura</taxon>
        <taxon>Panpulmonata</taxon>
        <taxon>Sacoglossa</taxon>
        <taxon>Placobranchoidea</taxon>
        <taxon>Plakobranchidae</taxon>
        <taxon>Elysia</taxon>
    </lineage>
</organism>
<gene>
    <name evidence="2" type="ORF">ElyMa_005619100</name>
</gene>